<evidence type="ECO:0000259" key="2">
    <source>
        <dbReference type="Pfam" id="PF20233"/>
    </source>
</evidence>
<keyword evidence="4" id="KW-1185">Reference proteome</keyword>
<protein>
    <recommendedName>
        <fullName evidence="2">DUF6590 domain-containing protein</fullName>
    </recommendedName>
</protein>
<evidence type="ECO:0000313" key="4">
    <source>
        <dbReference type="Proteomes" id="UP000193144"/>
    </source>
</evidence>
<proteinExistence type="predicted"/>
<dbReference type="AlphaFoldDB" id="A0A1Y2A6T0"/>
<reference evidence="3 4" key="1">
    <citation type="submission" date="2016-07" db="EMBL/GenBank/DDBJ databases">
        <title>Pervasive Adenine N6-methylation of Active Genes in Fungi.</title>
        <authorList>
            <consortium name="DOE Joint Genome Institute"/>
            <person name="Mondo S.J."/>
            <person name="Dannebaum R.O."/>
            <person name="Kuo R.C."/>
            <person name="Labutti K."/>
            <person name="Haridas S."/>
            <person name="Kuo A."/>
            <person name="Salamov A."/>
            <person name="Ahrendt S.R."/>
            <person name="Lipzen A."/>
            <person name="Sullivan W."/>
            <person name="Andreopoulos W.B."/>
            <person name="Clum A."/>
            <person name="Lindquist E."/>
            <person name="Daum C."/>
            <person name="Ramamoorthy G.K."/>
            <person name="Gryganskyi A."/>
            <person name="Culley D."/>
            <person name="Magnuson J.K."/>
            <person name="James T.Y."/>
            <person name="O'Malley M.A."/>
            <person name="Stajich J.E."/>
            <person name="Spatafora J.W."/>
            <person name="Visel A."/>
            <person name="Grigoriev I.V."/>
        </authorList>
    </citation>
    <scope>NUCLEOTIDE SEQUENCE [LARGE SCALE GENOMIC DNA]</scope>
    <source>
        <strain evidence="3 4">CBS 115471</strain>
    </source>
</reference>
<name>A0A1Y2A6T0_9PLEO</name>
<dbReference type="PANTHER" id="PTHR35391">
    <property type="entry name" value="C2H2-TYPE DOMAIN-CONTAINING PROTEIN-RELATED"/>
    <property type="match status" value="1"/>
</dbReference>
<dbReference type="PANTHER" id="PTHR35391:SF5">
    <property type="entry name" value="DUF6590 DOMAIN-CONTAINING PROTEIN"/>
    <property type="match status" value="1"/>
</dbReference>
<feature type="region of interest" description="Disordered" evidence="1">
    <location>
        <begin position="164"/>
        <end position="193"/>
    </location>
</feature>
<comment type="caution">
    <text evidence="3">The sequence shown here is derived from an EMBL/GenBank/DDBJ whole genome shotgun (WGS) entry which is preliminary data.</text>
</comment>
<sequence>MAQHIARHFLNVAFESLAWQDPIGDARKANNVISSGHTDHADGRQYRGKIANTASGKVARKDSIGENESKSENPIMALQNTVRDTGFATIQPTNWTWSEAYQDYYHTTYNQWGQPIYHWSKNLLKFGEQASCDPPFSQDIGRANEPSTHNVYYYGAPPSMKDLSAPTSSIGHSVRSDSGVGPRASPELPPMPEPVSNEIRVQLSGLISGTPAGGWYELLDSSYRMRTRPEAREFFVTGRVFSMLVSKALNEGSARHNADDDAITVVRYGEDAYAQIRRFVIVKVRESFFYACPISSYGGRGTAKAGCNPLEHAPVYFSGSNWAYCQGEYQNGMRTEGIEVVPSNPNQYMDPALRVRFGKLIAIEWNVKVKDIGMVIDEHRSALVKAARESLGTD</sequence>
<dbReference type="EMBL" id="MCFA01000008">
    <property type="protein sequence ID" value="ORY18209.1"/>
    <property type="molecule type" value="Genomic_DNA"/>
</dbReference>
<evidence type="ECO:0000313" key="3">
    <source>
        <dbReference type="EMBL" id="ORY18209.1"/>
    </source>
</evidence>
<gene>
    <name evidence="3" type="ORF">BCR34DRAFT_596439</name>
</gene>
<dbReference type="OrthoDB" id="3559580at2759"/>
<dbReference type="Proteomes" id="UP000193144">
    <property type="component" value="Unassembled WGS sequence"/>
</dbReference>
<dbReference type="InterPro" id="IPR046497">
    <property type="entry name" value="DUF6590"/>
</dbReference>
<evidence type="ECO:0000256" key="1">
    <source>
        <dbReference type="SAM" id="MobiDB-lite"/>
    </source>
</evidence>
<organism evidence="3 4">
    <name type="scientific">Clohesyomyces aquaticus</name>
    <dbReference type="NCBI Taxonomy" id="1231657"/>
    <lineage>
        <taxon>Eukaryota</taxon>
        <taxon>Fungi</taxon>
        <taxon>Dikarya</taxon>
        <taxon>Ascomycota</taxon>
        <taxon>Pezizomycotina</taxon>
        <taxon>Dothideomycetes</taxon>
        <taxon>Pleosporomycetidae</taxon>
        <taxon>Pleosporales</taxon>
        <taxon>Lindgomycetaceae</taxon>
        <taxon>Clohesyomyces</taxon>
    </lineage>
</organism>
<accession>A0A1Y2A6T0</accession>
<feature type="domain" description="DUF6590" evidence="2">
    <location>
        <begin position="232"/>
        <end position="384"/>
    </location>
</feature>
<dbReference type="STRING" id="1231657.A0A1Y2A6T0"/>
<dbReference type="Pfam" id="PF20233">
    <property type="entry name" value="DUF6590"/>
    <property type="match status" value="1"/>
</dbReference>